<name>A0A327QQI6_9BACT</name>
<comment type="caution">
    <text evidence="1">The sequence shown here is derived from an EMBL/GenBank/DDBJ whole genome shotgun (WGS) entry which is preliminary data.</text>
</comment>
<gene>
    <name evidence="1" type="ORF">LX64_01727</name>
</gene>
<evidence type="ECO:0000313" key="1">
    <source>
        <dbReference type="EMBL" id="RAJ06600.1"/>
    </source>
</evidence>
<sequence>MLTIAMWLMNIGMLKSQVFDATGSSRDAAFAYEVKQIDEFFERFNDVPNALIKDYIKKEKGIVPTRKSLVASLFDRNRNTWEASTIQAFMQQVLDTAKPQFAAFDSQDWYADVQCQFLYKGKPLDITLLLNIEKDTTGGMKWMITNVYAPGVTVVPDSLTHSKRSTRKFLNPISHATGFIGIAKAFDEPQYLPDYVDSACLQKQIVTSVLKAAQKKELVLQQVKKVRYHFLQLPGWLFTVEYFDRPSHNAGWLISYLEKANDPQKAAYKRKLYHEL</sequence>
<keyword evidence="2" id="KW-1185">Reference proteome</keyword>
<dbReference type="Proteomes" id="UP000249547">
    <property type="component" value="Unassembled WGS sequence"/>
</dbReference>
<accession>A0A327QQI6</accession>
<organism evidence="1 2">
    <name type="scientific">Chitinophaga skermanii</name>
    <dbReference type="NCBI Taxonomy" id="331697"/>
    <lineage>
        <taxon>Bacteria</taxon>
        <taxon>Pseudomonadati</taxon>
        <taxon>Bacteroidota</taxon>
        <taxon>Chitinophagia</taxon>
        <taxon>Chitinophagales</taxon>
        <taxon>Chitinophagaceae</taxon>
        <taxon>Chitinophaga</taxon>
    </lineage>
</organism>
<protein>
    <submittedName>
        <fullName evidence="1">Uncharacterized protein</fullName>
    </submittedName>
</protein>
<dbReference type="EMBL" id="QLLL01000003">
    <property type="protein sequence ID" value="RAJ06600.1"/>
    <property type="molecule type" value="Genomic_DNA"/>
</dbReference>
<evidence type="ECO:0000313" key="2">
    <source>
        <dbReference type="Proteomes" id="UP000249547"/>
    </source>
</evidence>
<proteinExistence type="predicted"/>
<dbReference type="AlphaFoldDB" id="A0A327QQI6"/>
<reference evidence="1 2" key="1">
    <citation type="submission" date="2018-06" db="EMBL/GenBank/DDBJ databases">
        <title>Genomic Encyclopedia of Archaeal and Bacterial Type Strains, Phase II (KMG-II): from individual species to whole genera.</title>
        <authorList>
            <person name="Goeker M."/>
        </authorList>
    </citation>
    <scope>NUCLEOTIDE SEQUENCE [LARGE SCALE GENOMIC DNA]</scope>
    <source>
        <strain evidence="1 2">DSM 23857</strain>
    </source>
</reference>